<dbReference type="EMBL" id="MNPL01001525">
    <property type="protein sequence ID" value="OQR79066.1"/>
    <property type="molecule type" value="Genomic_DNA"/>
</dbReference>
<dbReference type="Proteomes" id="UP000192247">
    <property type="component" value="Unassembled WGS sequence"/>
</dbReference>
<sequence>MTLVIPTEGSRVAEVTQYQAA</sequence>
<gene>
    <name evidence="1" type="ORF">BIW11_02620</name>
</gene>
<comment type="caution">
    <text evidence="1">The sequence shown here is derived from an EMBL/GenBank/DDBJ whole genome shotgun (WGS) entry which is preliminary data.</text>
</comment>
<keyword evidence="2" id="KW-1185">Reference proteome</keyword>
<dbReference type="InParanoid" id="A0A1V9XZZ7"/>
<organism evidence="1 2">
    <name type="scientific">Tropilaelaps mercedesae</name>
    <dbReference type="NCBI Taxonomy" id="418985"/>
    <lineage>
        <taxon>Eukaryota</taxon>
        <taxon>Metazoa</taxon>
        <taxon>Ecdysozoa</taxon>
        <taxon>Arthropoda</taxon>
        <taxon>Chelicerata</taxon>
        <taxon>Arachnida</taxon>
        <taxon>Acari</taxon>
        <taxon>Parasitiformes</taxon>
        <taxon>Mesostigmata</taxon>
        <taxon>Gamasina</taxon>
        <taxon>Dermanyssoidea</taxon>
        <taxon>Laelapidae</taxon>
        <taxon>Tropilaelaps</taxon>
    </lineage>
</organism>
<proteinExistence type="predicted"/>
<name>A0A1V9XZZ7_9ACAR</name>
<evidence type="ECO:0000313" key="1">
    <source>
        <dbReference type="EMBL" id="OQR79066.1"/>
    </source>
</evidence>
<dbReference type="AlphaFoldDB" id="A0A1V9XZZ7"/>
<reference evidence="1 2" key="1">
    <citation type="journal article" date="2017" name="Gigascience">
        <title>Draft genome of the honey bee ectoparasitic mite, Tropilaelaps mercedesae, is shaped by the parasitic life history.</title>
        <authorList>
            <person name="Dong X."/>
            <person name="Armstrong S.D."/>
            <person name="Xia D."/>
            <person name="Makepeace B.L."/>
            <person name="Darby A.C."/>
            <person name="Kadowaki T."/>
        </authorList>
    </citation>
    <scope>NUCLEOTIDE SEQUENCE [LARGE SCALE GENOMIC DNA]</scope>
    <source>
        <strain evidence="1">Wuxi-XJTLU</strain>
    </source>
</reference>
<protein>
    <submittedName>
        <fullName evidence="1">Uncharacterized protein</fullName>
    </submittedName>
</protein>
<evidence type="ECO:0000313" key="2">
    <source>
        <dbReference type="Proteomes" id="UP000192247"/>
    </source>
</evidence>
<accession>A0A1V9XZZ7</accession>